<evidence type="ECO:0000313" key="3">
    <source>
        <dbReference type="Proteomes" id="UP000183469"/>
    </source>
</evidence>
<protein>
    <submittedName>
        <fullName evidence="2">Uncharacterized protein</fullName>
    </submittedName>
</protein>
<dbReference type="EMBL" id="FNQG01000008">
    <property type="protein sequence ID" value="SEA12476.1"/>
    <property type="molecule type" value="Genomic_DNA"/>
</dbReference>
<gene>
    <name evidence="2" type="ORF">SAMN05660648_02064</name>
</gene>
<reference evidence="2 3" key="1">
    <citation type="submission" date="2016-10" db="EMBL/GenBank/DDBJ databases">
        <authorList>
            <person name="de Groot N.N."/>
        </authorList>
    </citation>
    <scope>NUCLEOTIDE SEQUENCE [LARGE SCALE GENOMIC DNA]</scope>
    <source>
        <strain evidence="2 3">DSM 2872</strain>
    </source>
</reference>
<dbReference type="Proteomes" id="UP000183469">
    <property type="component" value="Unassembled WGS sequence"/>
</dbReference>
<accession>A0A1H3YLS0</accession>
<feature type="compositionally biased region" description="Basic residues" evidence="1">
    <location>
        <begin position="33"/>
        <end position="43"/>
    </location>
</feature>
<dbReference type="AlphaFoldDB" id="A0A1H3YLS0"/>
<sequence>MEHFADIKYAYQKERISVGGGEQIRDEHLEKNNRKKNAEHRRPYRGAKSVDLWCRNHGRCSWCEENRLYSRIKGEMSQKEQVEEFYADKQDTNSPWETDKVLLDLKMK</sequence>
<organism evidence="2 3">
    <name type="scientific">Selenomonas ruminantium</name>
    <dbReference type="NCBI Taxonomy" id="971"/>
    <lineage>
        <taxon>Bacteria</taxon>
        <taxon>Bacillati</taxon>
        <taxon>Bacillota</taxon>
        <taxon>Negativicutes</taxon>
        <taxon>Selenomonadales</taxon>
        <taxon>Selenomonadaceae</taxon>
        <taxon>Selenomonas</taxon>
    </lineage>
</organism>
<name>A0A1H3YLS0_SELRU</name>
<evidence type="ECO:0000313" key="2">
    <source>
        <dbReference type="EMBL" id="SEA12476.1"/>
    </source>
</evidence>
<proteinExistence type="predicted"/>
<evidence type="ECO:0000256" key="1">
    <source>
        <dbReference type="SAM" id="MobiDB-lite"/>
    </source>
</evidence>
<feature type="compositionally biased region" description="Basic and acidic residues" evidence="1">
    <location>
        <begin position="23"/>
        <end position="32"/>
    </location>
</feature>
<feature type="region of interest" description="Disordered" evidence="1">
    <location>
        <begin position="22"/>
        <end position="43"/>
    </location>
</feature>